<dbReference type="Proteomes" id="UP000886689">
    <property type="component" value="Unassembled WGS sequence"/>
</dbReference>
<comment type="caution">
    <text evidence="2">The sequence shown here is derived from an EMBL/GenBank/DDBJ whole genome shotgun (WGS) entry which is preliminary data.</text>
</comment>
<keyword evidence="1" id="KW-1133">Transmembrane helix</keyword>
<evidence type="ECO:0000313" key="3">
    <source>
        <dbReference type="Proteomes" id="UP000886689"/>
    </source>
</evidence>
<dbReference type="AlphaFoldDB" id="A0A9D7K2M1"/>
<sequence length="45" mass="5125">MSLHPTPYAFDEAELARRRSASRRMAWLIGLAAALIYIGGFFLQR</sequence>
<protein>
    <submittedName>
        <fullName evidence="2">Uncharacterized protein</fullName>
    </submittedName>
</protein>
<dbReference type="EMBL" id="JADJUC010000003">
    <property type="protein sequence ID" value="MBK8523326.1"/>
    <property type="molecule type" value="Genomic_DNA"/>
</dbReference>
<keyword evidence="1" id="KW-0472">Membrane</keyword>
<feature type="transmembrane region" description="Helical" evidence="1">
    <location>
        <begin position="25"/>
        <end position="43"/>
    </location>
</feature>
<organism evidence="2 3">
    <name type="scientific">Candidatus Proximibacter danicus</name>
    <dbReference type="NCBI Taxonomy" id="2954365"/>
    <lineage>
        <taxon>Bacteria</taxon>
        <taxon>Pseudomonadati</taxon>
        <taxon>Pseudomonadota</taxon>
        <taxon>Betaproteobacteria</taxon>
        <taxon>Candidatus Proximibacter</taxon>
    </lineage>
</organism>
<accession>A0A9D7K2M1</accession>
<reference evidence="2" key="1">
    <citation type="submission" date="2020-10" db="EMBL/GenBank/DDBJ databases">
        <title>Connecting structure to function with the recovery of over 1000 high-quality activated sludge metagenome-assembled genomes encoding full-length rRNA genes using long-read sequencing.</title>
        <authorList>
            <person name="Singleton C.M."/>
            <person name="Petriglieri F."/>
            <person name="Kristensen J.M."/>
            <person name="Kirkegaard R.H."/>
            <person name="Michaelsen T.Y."/>
            <person name="Andersen M.H."/>
            <person name="Karst S.M."/>
            <person name="Dueholm M.S."/>
            <person name="Nielsen P.H."/>
            <person name="Albertsen M."/>
        </authorList>
    </citation>
    <scope>NUCLEOTIDE SEQUENCE</scope>
    <source>
        <strain evidence="2">Hirt_18-Q3-R61-65_BATAC.395</strain>
    </source>
</reference>
<evidence type="ECO:0000256" key="1">
    <source>
        <dbReference type="SAM" id="Phobius"/>
    </source>
</evidence>
<proteinExistence type="predicted"/>
<gene>
    <name evidence="2" type="ORF">IPL58_03895</name>
</gene>
<evidence type="ECO:0000313" key="2">
    <source>
        <dbReference type="EMBL" id="MBK8523326.1"/>
    </source>
</evidence>
<keyword evidence="1" id="KW-0812">Transmembrane</keyword>
<name>A0A9D7K2M1_9PROT</name>